<organism evidence="2 4">
    <name type="scientific">Puccinia graminis f. sp. tritici</name>
    <dbReference type="NCBI Taxonomy" id="56615"/>
    <lineage>
        <taxon>Eukaryota</taxon>
        <taxon>Fungi</taxon>
        <taxon>Dikarya</taxon>
        <taxon>Basidiomycota</taxon>
        <taxon>Pucciniomycotina</taxon>
        <taxon>Pucciniomycetes</taxon>
        <taxon>Pucciniales</taxon>
        <taxon>Pucciniaceae</taxon>
        <taxon>Puccinia</taxon>
    </lineage>
</organism>
<dbReference type="Proteomes" id="UP000325313">
    <property type="component" value="Unassembled WGS sequence"/>
</dbReference>
<evidence type="ECO:0000313" key="4">
    <source>
        <dbReference type="Proteomes" id="UP000324748"/>
    </source>
</evidence>
<dbReference type="Proteomes" id="UP000324748">
    <property type="component" value="Unassembled WGS sequence"/>
</dbReference>
<dbReference type="AlphaFoldDB" id="A0A5B0NVV7"/>
<gene>
    <name evidence="2" type="ORF">PGT21_009994</name>
    <name evidence="3" type="ORF">PGTUg99_026734</name>
</gene>
<sequence length="62" mass="6585">MDTGAKVTRSKAVARKEPETAATTVTRKEPETSATATSSIQITQKRTPGRSETVPATVGQLR</sequence>
<protein>
    <submittedName>
        <fullName evidence="2">Uncharacterized protein</fullName>
    </submittedName>
</protein>
<name>A0A5B0NVV7_PUCGR</name>
<evidence type="ECO:0000313" key="2">
    <source>
        <dbReference type="EMBL" id="KAA1092654.1"/>
    </source>
</evidence>
<dbReference type="EMBL" id="VSWC01000080">
    <property type="protein sequence ID" value="KAA1092654.1"/>
    <property type="molecule type" value="Genomic_DNA"/>
</dbReference>
<evidence type="ECO:0000313" key="3">
    <source>
        <dbReference type="EMBL" id="KAA1093755.1"/>
    </source>
</evidence>
<keyword evidence="4" id="KW-1185">Reference proteome</keyword>
<proteinExistence type="predicted"/>
<feature type="compositionally biased region" description="Low complexity" evidence="1">
    <location>
        <begin position="32"/>
        <end position="44"/>
    </location>
</feature>
<feature type="region of interest" description="Disordered" evidence="1">
    <location>
        <begin position="1"/>
        <end position="62"/>
    </location>
</feature>
<evidence type="ECO:0000256" key="1">
    <source>
        <dbReference type="SAM" id="MobiDB-lite"/>
    </source>
</evidence>
<accession>A0A5B0NVV7</accession>
<evidence type="ECO:0000313" key="5">
    <source>
        <dbReference type="Proteomes" id="UP000325313"/>
    </source>
</evidence>
<reference evidence="4 5" key="1">
    <citation type="submission" date="2019-05" db="EMBL/GenBank/DDBJ databases">
        <title>Emergence of the Ug99 lineage of the wheat stem rust pathogen through somatic hybridization.</title>
        <authorList>
            <person name="Li F."/>
            <person name="Upadhyaya N.M."/>
            <person name="Sperschneider J."/>
            <person name="Matny O."/>
            <person name="Nguyen-Phuc H."/>
            <person name="Mago R."/>
            <person name="Raley C."/>
            <person name="Miller M.E."/>
            <person name="Silverstein K.A.T."/>
            <person name="Henningsen E."/>
            <person name="Hirsch C.D."/>
            <person name="Visser B."/>
            <person name="Pretorius Z.A."/>
            <person name="Steffenson B.J."/>
            <person name="Schwessinger B."/>
            <person name="Dodds P.N."/>
            <person name="Figueroa M."/>
        </authorList>
    </citation>
    <scope>NUCLEOTIDE SEQUENCE [LARGE SCALE GENOMIC DNA]</scope>
    <source>
        <strain evidence="2">21-0</strain>
        <strain evidence="3 5">Ug99</strain>
    </source>
</reference>
<dbReference type="EMBL" id="VDEP01000373">
    <property type="protein sequence ID" value="KAA1093755.1"/>
    <property type="molecule type" value="Genomic_DNA"/>
</dbReference>
<comment type="caution">
    <text evidence="2">The sequence shown here is derived from an EMBL/GenBank/DDBJ whole genome shotgun (WGS) entry which is preliminary data.</text>
</comment>